<feature type="transmembrane region" description="Helical" evidence="6">
    <location>
        <begin position="342"/>
        <end position="362"/>
    </location>
</feature>
<feature type="transmembrane region" description="Helical" evidence="6">
    <location>
        <begin position="65"/>
        <end position="85"/>
    </location>
</feature>
<evidence type="ECO:0000256" key="1">
    <source>
        <dbReference type="ARBA" id="ARBA00004651"/>
    </source>
</evidence>
<name>W0F417_9BACT</name>
<evidence type="ECO:0008006" key="11">
    <source>
        <dbReference type="Google" id="ProtNLM"/>
    </source>
</evidence>
<dbReference type="NCBIfam" id="TIGR00360">
    <property type="entry name" value="ComEC_N-term"/>
    <property type="match status" value="1"/>
</dbReference>
<keyword evidence="2" id="KW-1003">Cell membrane</keyword>
<keyword evidence="10" id="KW-1185">Reference proteome</keyword>
<gene>
    <name evidence="9" type="ORF">NIASO_13375</name>
</gene>
<evidence type="ECO:0000256" key="3">
    <source>
        <dbReference type="ARBA" id="ARBA00022692"/>
    </source>
</evidence>
<feature type="domain" description="ComEC/Rec2-related protein" evidence="7">
    <location>
        <begin position="243"/>
        <end position="511"/>
    </location>
</feature>
<evidence type="ECO:0000256" key="4">
    <source>
        <dbReference type="ARBA" id="ARBA00022989"/>
    </source>
</evidence>
<dbReference type="InterPro" id="IPR025405">
    <property type="entry name" value="DUF4131"/>
</dbReference>
<organism evidence="9 10">
    <name type="scientific">Niabella soli DSM 19437</name>
    <dbReference type="NCBI Taxonomy" id="929713"/>
    <lineage>
        <taxon>Bacteria</taxon>
        <taxon>Pseudomonadati</taxon>
        <taxon>Bacteroidota</taxon>
        <taxon>Chitinophagia</taxon>
        <taxon>Chitinophagales</taxon>
        <taxon>Chitinophagaceae</taxon>
        <taxon>Niabella</taxon>
    </lineage>
</organism>
<evidence type="ECO:0000256" key="6">
    <source>
        <dbReference type="SAM" id="Phobius"/>
    </source>
</evidence>
<feature type="transmembrane region" description="Helical" evidence="6">
    <location>
        <begin position="263"/>
        <end position="286"/>
    </location>
</feature>
<dbReference type="InterPro" id="IPR004477">
    <property type="entry name" value="ComEC_N"/>
</dbReference>
<feature type="transmembrane region" description="Helical" evidence="6">
    <location>
        <begin position="396"/>
        <end position="419"/>
    </location>
</feature>
<feature type="transmembrane region" description="Helical" evidence="6">
    <location>
        <begin position="298"/>
        <end position="321"/>
    </location>
</feature>
<dbReference type="STRING" id="929713.NIASO_13375"/>
<protein>
    <recommendedName>
        <fullName evidence="11">Competence protein ComEC</fullName>
    </recommendedName>
</protein>
<dbReference type="Proteomes" id="UP000003586">
    <property type="component" value="Chromosome"/>
</dbReference>
<evidence type="ECO:0000259" key="7">
    <source>
        <dbReference type="Pfam" id="PF03772"/>
    </source>
</evidence>
<dbReference type="eggNOG" id="COG0658">
    <property type="taxonomic scope" value="Bacteria"/>
</dbReference>
<evidence type="ECO:0000259" key="8">
    <source>
        <dbReference type="Pfam" id="PF13567"/>
    </source>
</evidence>
<dbReference type="Pfam" id="PF03772">
    <property type="entry name" value="Competence"/>
    <property type="match status" value="1"/>
</dbReference>
<feature type="transmembrane region" description="Helical" evidence="6">
    <location>
        <begin position="516"/>
        <end position="534"/>
    </location>
</feature>
<feature type="domain" description="DUF4131" evidence="8">
    <location>
        <begin position="42"/>
        <end position="201"/>
    </location>
</feature>
<dbReference type="OrthoDB" id="9761531at2"/>
<dbReference type="RefSeq" id="WP_008586264.1">
    <property type="nucleotide sequence ID" value="NZ_CP007035.1"/>
</dbReference>
<dbReference type="KEGG" id="nso:NIASO_13375"/>
<feature type="transmembrane region" description="Helical" evidence="6">
    <location>
        <begin position="368"/>
        <end position="389"/>
    </location>
</feature>
<dbReference type="Pfam" id="PF13567">
    <property type="entry name" value="DUF4131"/>
    <property type="match status" value="1"/>
</dbReference>
<evidence type="ECO:0000256" key="5">
    <source>
        <dbReference type="ARBA" id="ARBA00023136"/>
    </source>
</evidence>
<dbReference type="PANTHER" id="PTHR30619:SF1">
    <property type="entry name" value="RECOMBINATION PROTEIN 2"/>
    <property type="match status" value="1"/>
</dbReference>
<dbReference type="GO" id="GO:0005886">
    <property type="term" value="C:plasma membrane"/>
    <property type="evidence" value="ECO:0007669"/>
    <property type="project" value="UniProtKB-SubCell"/>
</dbReference>
<proteinExistence type="predicted"/>
<comment type="subcellular location">
    <subcellularLocation>
        <location evidence="1">Cell membrane</location>
        <topology evidence="1">Multi-pass membrane protein</topology>
    </subcellularLocation>
</comment>
<sequence length="694" mass="77746">MHTPASIFLGKAPFLKLLPPLIAGVILQWYCPLSLHFSITGLGIALIASFLFRFLPAYLRFRLKGLQALLIALGLFFIGMTLTTVNDVRFKPDRVGRAYKQGMYVEVTLLENPVEKNRSYKAAAATDHLISDNIATSTSGQLILYFKKDSAIKQLHAGDRLLFNKAPQEISNSGNPGSFDYKRYALFNGITHQVYLTGNDFVQLPPDQKFSLALWLYNTRNTILSILKKYIHGPRELGLAEALLIGYRDDLDKQLLQSYSDTGVVHVIAVSGMHLGLVYWLLTLAAGPLLKYRKTKGLYTIVILGVLWLFTLLTGGAASIVRAAVMFTCMLLGKQISRNASIYNTLAASAFILLCYNPYWLWDIGFQLSYTAVLGIVIFYKPIYHLVFIRNKLLNAVWQLCAVSIAAQVLTTPIAAYQFHQFPVYFLITNILVVPLSSLVLIGALLLVIVAPVSKVAAFIGIILDKGIWWMNSIIENLSQCPFALWEGIRISTFQVVLLYVIITGIATWLLLQKRYALWVGMISLCMIMTARVLSFNHAEKQKQLIIYNIPGGRAVDFIEGREHYLLSDSLTVTDPVIQKNIFQPAAVLYRLRQVRRIPSADKNNRLFIFQRQPVLLVDGPVETIDARGKIALAILSGNSRLYVADLIQRVQPTQIVIDGSVPAWKARYWQKDCDSLLIPCHNVALKGAFVMNL</sequence>
<accession>W0F417</accession>
<reference evidence="9 10" key="1">
    <citation type="submission" date="2013-12" db="EMBL/GenBank/DDBJ databases">
        <authorList>
            <consortium name="DOE Joint Genome Institute"/>
            <person name="Eisen J."/>
            <person name="Huntemann M."/>
            <person name="Han J."/>
            <person name="Chen A."/>
            <person name="Kyrpides N."/>
            <person name="Mavromatis K."/>
            <person name="Markowitz V."/>
            <person name="Palaniappan K."/>
            <person name="Ivanova N."/>
            <person name="Schaumberg A."/>
            <person name="Pati A."/>
            <person name="Liolios K."/>
            <person name="Nordberg H.P."/>
            <person name="Cantor M.N."/>
            <person name="Hua S.X."/>
            <person name="Woyke T."/>
        </authorList>
    </citation>
    <scope>NUCLEOTIDE SEQUENCE [LARGE SCALE GENOMIC DNA]</scope>
    <source>
        <strain evidence="10">DSM 19437</strain>
    </source>
</reference>
<keyword evidence="3 6" id="KW-0812">Transmembrane</keyword>
<dbReference type="AlphaFoldDB" id="W0F417"/>
<evidence type="ECO:0000313" key="10">
    <source>
        <dbReference type="Proteomes" id="UP000003586"/>
    </source>
</evidence>
<dbReference type="InterPro" id="IPR052159">
    <property type="entry name" value="Competence_DNA_uptake"/>
</dbReference>
<dbReference type="PANTHER" id="PTHR30619">
    <property type="entry name" value="DNA INTERNALIZATION/COMPETENCE PROTEIN COMEC/REC2"/>
    <property type="match status" value="1"/>
</dbReference>
<feature type="transmembrane region" description="Helical" evidence="6">
    <location>
        <begin position="485"/>
        <end position="510"/>
    </location>
</feature>
<dbReference type="HOGENOM" id="CLU_010363_5_0_10"/>
<feature type="transmembrane region" description="Helical" evidence="6">
    <location>
        <begin position="37"/>
        <end position="59"/>
    </location>
</feature>
<keyword evidence="5 6" id="KW-0472">Membrane</keyword>
<dbReference type="EMBL" id="CP007035">
    <property type="protein sequence ID" value="AHF17737.1"/>
    <property type="molecule type" value="Genomic_DNA"/>
</dbReference>
<feature type="transmembrane region" description="Helical" evidence="6">
    <location>
        <begin position="12"/>
        <end position="30"/>
    </location>
</feature>
<keyword evidence="4 6" id="KW-1133">Transmembrane helix</keyword>
<evidence type="ECO:0000256" key="2">
    <source>
        <dbReference type="ARBA" id="ARBA00022475"/>
    </source>
</evidence>
<evidence type="ECO:0000313" key="9">
    <source>
        <dbReference type="EMBL" id="AHF17737.1"/>
    </source>
</evidence>